<evidence type="ECO:0000313" key="2">
    <source>
        <dbReference type="EMBL" id="MBM6661706.1"/>
    </source>
</evidence>
<reference evidence="2 3" key="1">
    <citation type="journal article" date="2021" name="Sci. Rep.">
        <title>The distribution of antibiotic resistance genes in chicken gut microbiota commensals.</title>
        <authorList>
            <person name="Juricova H."/>
            <person name="Matiasovicova J."/>
            <person name="Kubasova T."/>
            <person name="Cejkova D."/>
            <person name="Rychlik I."/>
        </authorList>
    </citation>
    <scope>NUCLEOTIDE SEQUENCE [LARGE SCALE GENOMIC DNA]</scope>
    <source>
        <strain evidence="2 3">An819</strain>
    </source>
</reference>
<accession>A0A939B4P1</accession>
<dbReference type="Proteomes" id="UP000764045">
    <property type="component" value="Unassembled WGS sequence"/>
</dbReference>
<dbReference type="AlphaFoldDB" id="A0A939B4P1"/>
<dbReference type="EMBL" id="JACJJL010000011">
    <property type="protein sequence ID" value="MBM6661706.1"/>
    <property type="molecule type" value="Genomic_DNA"/>
</dbReference>
<feature type="compositionally biased region" description="Basic and acidic residues" evidence="1">
    <location>
        <begin position="88"/>
        <end position="103"/>
    </location>
</feature>
<comment type="caution">
    <text evidence="2">The sequence shown here is derived from an EMBL/GenBank/DDBJ whole genome shotgun (WGS) entry which is preliminary data.</text>
</comment>
<evidence type="ECO:0000256" key="1">
    <source>
        <dbReference type="SAM" id="MobiDB-lite"/>
    </source>
</evidence>
<evidence type="ECO:0000313" key="3">
    <source>
        <dbReference type="Proteomes" id="UP000764045"/>
    </source>
</evidence>
<name>A0A939B4P1_9BACT</name>
<protein>
    <submittedName>
        <fullName evidence="2">Uncharacterized protein</fullName>
    </submittedName>
</protein>
<organism evidence="2 3">
    <name type="scientific">Marseilla massiliensis</name>
    <dbReference type="NCBI Taxonomy" id="1841864"/>
    <lineage>
        <taxon>Bacteria</taxon>
        <taxon>Pseudomonadati</taxon>
        <taxon>Bacteroidota</taxon>
        <taxon>Bacteroidia</taxon>
        <taxon>Bacteroidales</taxon>
        <taxon>Prevotellaceae</taxon>
        <taxon>Marseilla</taxon>
    </lineage>
</organism>
<proteinExistence type="predicted"/>
<keyword evidence="3" id="KW-1185">Reference proteome</keyword>
<gene>
    <name evidence="2" type="ORF">H6B30_08080</name>
</gene>
<sequence>MGVAVGNIGLPYNDFCRLTPEEFGHVYEAYSSQRDADRKDSWERARLMTTIMIQPHLKKKLTPQQLLPLPWDAQRAHKANNPQPTAAESKERFEEMLRRTEEG</sequence>
<feature type="region of interest" description="Disordered" evidence="1">
    <location>
        <begin position="74"/>
        <end position="103"/>
    </location>
</feature>